<dbReference type="EnsemblMetazoa" id="SSS_2330s_mrna">
    <property type="protein sequence ID" value="KAF7491187.1"/>
    <property type="gene ID" value="SSS_2330"/>
</dbReference>
<evidence type="ECO:0000256" key="5">
    <source>
        <dbReference type="ARBA" id="ARBA00022989"/>
    </source>
</evidence>
<dbReference type="EMBL" id="WVUK01000060">
    <property type="protein sequence ID" value="KAF7491187.1"/>
    <property type="molecule type" value="Genomic_DNA"/>
</dbReference>
<evidence type="ECO:0000256" key="1">
    <source>
        <dbReference type="ARBA" id="ARBA00004141"/>
    </source>
</evidence>
<evidence type="ECO:0000256" key="4">
    <source>
        <dbReference type="ARBA" id="ARBA00022833"/>
    </source>
</evidence>
<dbReference type="OrthoDB" id="29444at2759"/>
<evidence type="ECO:0000256" key="3">
    <source>
        <dbReference type="ARBA" id="ARBA00022692"/>
    </source>
</evidence>
<feature type="transmembrane region" description="Helical" evidence="7">
    <location>
        <begin position="42"/>
        <end position="62"/>
    </location>
</feature>
<comment type="similarity">
    <text evidence="2">Belongs to the cation diffusion facilitator (CDF) transporter (TC 2.A.4) family. SLC30A subfamily.</text>
</comment>
<feature type="transmembrane region" description="Helical" evidence="7">
    <location>
        <begin position="111"/>
        <end position="129"/>
    </location>
</feature>
<dbReference type="InterPro" id="IPR027469">
    <property type="entry name" value="Cation_efflux_TMD_sf"/>
</dbReference>
<comment type="subcellular location">
    <subcellularLocation>
        <location evidence="1">Membrane</location>
        <topology evidence="1">Multi-pass membrane protein</topology>
    </subcellularLocation>
</comment>
<evidence type="ECO:0000256" key="6">
    <source>
        <dbReference type="ARBA" id="ARBA00023136"/>
    </source>
</evidence>
<evidence type="ECO:0000256" key="2">
    <source>
        <dbReference type="ARBA" id="ARBA00008873"/>
    </source>
</evidence>
<dbReference type="Pfam" id="PF01545">
    <property type="entry name" value="Cation_efflux"/>
    <property type="match status" value="1"/>
</dbReference>
<gene>
    <name evidence="9" type="ORF">SSS_2330</name>
</gene>
<dbReference type="PANTHER" id="PTHR45820">
    <property type="entry name" value="FI23527P1"/>
    <property type="match status" value="1"/>
</dbReference>
<dbReference type="GO" id="GO:0006882">
    <property type="term" value="P:intracellular zinc ion homeostasis"/>
    <property type="evidence" value="ECO:0007669"/>
    <property type="project" value="TreeGrafter"/>
</dbReference>
<evidence type="ECO:0000259" key="8">
    <source>
        <dbReference type="Pfam" id="PF01545"/>
    </source>
</evidence>
<keyword evidence="3 7" id="KW-0812">Transmembrane</keyword>
<feature type="transmembrane region" description="Helical" evidence="7">
    <location>
        <begin position="68"/>
        <end position="90"/>
    </location>
</feature>
<dbReference type="InterPro" id="IPR058533">
    <property type="entry name" value="Cation_efflux_TM"/>
</dbReference>
<name>A0A834VB98_SARSC</name>
<evidence type="ECO:0000313" key="10">
    <source>
        <dbReference type="EnsemblMetazoa" id="KAF7491187.1"/>
    </source>
</evidence>
<dbReference type="GO" id="GO:0016020">
    <property type="term" value="C:membrane"/>
    <property type="evidence" value="ECO:0007669"/>
    <property type="project" value="UniProtKB-SubCell"/>
</dbReference>
<accession>A0A834VB98</accession>
<reference evidence="10" key="3">
    <citation type="submission" date="2022-06" db="UniProtKB">
        <authorList>
            <consortium name="EnsemblMetazoa"/>
        </authorList>
    </citation>
    <scope>IDENTIFICATION</scope>
</reference>
<feature type="domain" description="Cation efflux protein transmembrane" evidence="8">
    <location>
        <begin position="47"/>
        <end position="171"/>
    </location>
</feature>
<dbReference type="Proteomes" id="UP000070412">
    <property type="component" value="Unassembled WGS sequence"/>
</dbReference>
<dbReference type="PANTHER" id="PTHR45820:SF9">
    <property type="entry name" value="FI23527P1"/>
    <property type="match status" value="1"/>
</dbReference>
<keyword evidence="6 7" id="KW-0472">Membrane</keyword>
<keyword evidence="5 7" id="KW-1133">Transmembrane helix</keyword>
<evidence type="ECO:0000256" key="7">
    <source>
        <dbReference type="SAM" id="Phobius"/>
    </source>
</evidence>
<keyword evidence="11" id="KW-1185">Reference proteome</keyword>
<organism evidence="9">
    <name type="scientific">Sarcoptes scabiei</name>
    <name type="common">Itch mite</name>
    <name type="synonym">Acarus scabiei</name>
    <dbReference type="NCBI Taxonomy" id="52283"/>
    <lineage>
        <taxon>Eukaryota</taxon>
        <taxon>Metazoa</taxon>
        <taxon>Ecdysozoa</taxon>
        <taxon>Arthropoda</taxon>
        <taxon>Chelicerata</taxon>
        <taxon>Arachnida</taxon>
        <taxon>Acari</taxon>
        <taxon>Acariformes</taxon>
        <taxon>Sarcoptiformes</taxon>
        <taxon>Astigmata</taxon>
        <taxon>Psoroptidia</taxon>
        <taxon>Sarcoptoidea</taxon>
        <taxon>Sarcoptidae</taxon>
        <taxon>Sarcoptinae</taxon>
        <taxon>Sarcoptes</taxon>
    </lineage>
</organism>
<dbReference type="GO" id="GO:0005385">
    <property type="term" value="F:zinc ion transmembrane transporter activity"/>
    <property type="evidence" value="ECO:0007669"/>
    <property type="project" value="TreeGrafter"/>
</dbReference>
<dbReference type="GO" id="GO:0010312">
    <property type="term" value="P:detoxification of zinc ion"/>
    <property type="evidence" value="ECO:0007669"/>
    <property type="project" value="TreeGrafter"/>
</dbReference>
<dbReference type="SUPFAM" id="SSF161111">
    <property type="entry name" value="Cation efflux protein transmembrane domain-like"/>
    <property type="match status" value="1"/>
</dbReference>
<sequence length="442" mass="50894">MANKIRSSRGVRGSIMDVSIKSTSLKKFSTEEENITKSSLQIYLLCAVTFIQIIIFLSEMIIDQMVHSVMILTDAYHHLFNTFNAILLVVCYKISNQKTIKNTFGWVRTELLGMLLTITFIVALIFSLLIEGALQLLHLHEISQPTNPIVLLTFGLFSLIANVLYVLAVKGVMIDEKITQNSTDQNKLRLAQISKEFRSKSFKKQNNSETISFPRTQMSNSQKDLQIDSSIIDEAFRIEFSSSSILRRNKWNQKDGVMHSFKQFYALFCDFMQFFDQNHTESLHYFLSASSEYFSYFDANHTTECQHQSIETRASRSIQSDPKHSRISHLASDWIDDCGHLSHIIPPQNTHEYSVLFEEIRNFLQNRYGIKYITVQPEFNTESIENKRIDLTTSIVRRHSNCLNRCLVKCPCDVSKLCQIKSCCSDSTDDIHRLSEIVEIVS</sequence>
<proteinExistence type="inferred from homology"/>
<evidence type="ECO:0000313" key="11">
    <source>
        <dbReference type="Proteomes" id="UP000070412"/>
    </source>
</evidence>
<dbReference type="AlphaFoldDB" id="A0A834VB98"/>
<reference evidence="9" key="2">
    <citation type="submission" date="2020-01" db="EMBL/GenBank/DDBJ databases">
        <authorList>
            <person name="Korhonen P.K.K."/>
            <person name="Guangxu M.G."/>
            <person name="Wang T.W."/>
            <person name="Stroehlein A.J.S."/>
            <person name="Young N.D."/>
            <person name="Ang C.-S.A."/>
            <person name="Fernando D.W.F."/>
            <person name="Lu H.L."/>
            <person name="Taylor S.T."/>
            <person name="Ehtesham M.E.M."/>
            <person name="Najaraj S.H.N."/>
            <person name="Harsha G.H.G."/>
            <person name="Madugundu A.M."/>
            <person name="Renuse S.R."/>
            <person name="Holt D.H."/>
            <person name="Pandey A.P."/>
            <person name="Papenfuss A.P."/>
            <person name="Gasser R.B.G."/>
            <person name="Fischer K.F."/>
        </authorList>
    </citation>
    <scope>NUCLEOTIDE SEQUENCE</scope>
    <source>
        <strain evidence="9">SSS_KF_BRIS2020</strain>
    </source>
</reference>
<keyword evidence="4" id="KW-0862">Zinc</keyword>
<reference evidence="11" key="1">
    <citation type="journal article" date="2020" name="PLoS Negl. Trop. Dis.">
        <title>High-quality nuclear genome for Sarcoptes scabiei-A critical resource for a neglected parasite.</title>
        <authorList>
            <person name="Korhonen P.K."/>
            <person name="Gasser R.B."/>
            <person name="Ma G."/>
            <person name="Wang T."/>
            <person name="Stroehlein A.J."/>
            <person name="Young N.D."/>
            <person name="Ang C.S."/>
            <person name="Fernando D.D."/>
            <person name="Lu H.C."/>
            <person name="Taylor S."/>
            <person name="Reynolds S.L."/>
            <person name="Mofiz E."/>
            <person name="Najaraj S.H."/>
            <person name="Gowda H."/>
            <person name="Madugundu A."/>
            <person name="Renuse S."/>
            <person name="Holt D."/>
            <person name="Pandey A."/>
            <person name="Papenfuss A.T."/>
            <person name="Fischer K."/>
        </authorList>
    </citation>
    <scope>NUCLEOTIDE SEQUENCE [LARGE SCALE GENOMIC DNA]</scope>
</reference>
<evidence type="ECO:0000313" key="9">
    <source>
        <dbReference type="EMBL" id="KAF7491187.1"/>
    </source>
</evidence>
<dbReference type="Gene3D" id="1.20.1510.10">
    <property type="entry name" value="Cation efflux protein transmembrane domain"/>
    <property type="match status" value="1"/>
</dbReference>
<protein>
    <submittedName>
        <fullName evidence="9">Zinc/cadmium resistance protein</fullName>
    </submittedName>
</protein>
<feature type="transmembrane region" description="Helical" evidence="7">
    <location>
        <begin position="149"/>
        <end position="168"/>
    </location>
</feature>